<dbReference type="STRING" id="157072.A0A024UPL2"/>
<dbReference type="AlphaFoldDB" id="A0A024UPL2"/>
<keyword evidence="4" id="KW-0560">Oxidoreductase</keyword>
<evidence type="ECO:0000256" key="2">
    <source>
        <dbReference type="ARBA" id="ARBA00022630"/>
    </source>
</evidence>
<evidence type="ECO:0000256" key="6">
    <source>
        <dbReference type="ARBA" id="ARBA00037941"/>
    </source>
</evidence>
<dbReference type="Gene3D" id="3.30.9.10">
    <property type="entry name" value="D-Amino Acid Oxidase, subunit A, domain 2"/>
    <property type="match status" value="1"/>
</dbReference>
<comment type="catalytic activity">
    <reaction evidence="5">
        <text>(S)-2-hydroxyglutarate + A = 2-oxoglutarate + AH2</text>
        <dbReference type="Rhea" id="RHEA:21252"/>
        <dbReference type="ChEBI" id="CHEBI:13193"/>
        <dbReference type="ChEBI" id="CHEBI:16782"/>
        <dbReference type="ChEBI" id="CHEBI:16810"/>
        <dbReference type="ChEBI" id="CHEBI:17499"/>
        <dbReference type="EC" id="1.1.99.2"/>
    </reaction>
</comment>
<evidence type="ECO:0000256" key="3">
    <source>
        <dbReference type="ARBA" id="ARBA00022827"/>
    </source>
</evidence>
<dbReference type="OrthoDB" id="498204at2759"/>
<keyword evidence="3" id="KW-0274">FAD</keyword>
<keyword evidence="2" id="KW-0285">Flavoprotein</keyword>
<evidence type="ECO:0000256" key="8">
    <source>
        <dbReference type="ARBA" id="ARBA00041137"/>
    </source>
</evidence>
<dbReference type="EMBL" id="KI913954">
    <property type="protein sequence ID" value="ETW07782.1"/>
    <property type="molecule type" value="Genomic_DNA"/>
</dbReference>
<evidence type="ECO:0000256" key="7">
    <source>
        <dbReference type="ARBA" id="ARBA00038878"/>
    </source>
</evidence>
<protein>
    <recommendedName>
        <fullName evidence="8">L-2-hydroxyglutarate dehydrogenase, mitochondrial</fullName>
        <ecNumber evidence="7">1.1.99.2</ecNumber>
    </recommendedName>
</protein>
<evidence type="ECO:0000256" key="4">
    <source>
        <dbReference type="ARBA" id="ARBA00023002"/>
    </source>
</evidence>
<dbReference type="InterPro" id="IPR006076">
    <property type="entry name" value="FAD-dep_OxRdtase"/>
</dbReference>
<name>A0A024UPL2_9STRA</name>
<dbReference type="EC" id="1.1.99.2" evidence="7"/>
<dbReference type="InterPro" id="IPR036188">
    <property type="entry name" value="FAD/NAD-bd_sf"/>
</dbReference>
<dbReference type="GeneID" id="20079264"/>
<reference evidence="10" key="1">
    <citation type="submission" date="2013-12" db="EMBL/GenBank/DDBJ databases">
        <title>The Genome Sequence of Aphanomyces invadans NJM9701.</title>
        <authorList>
            <consortium name="The Broad Institute Genomics Platform"/>
            <person name="Russ C."/>
            <person name="Tyler B."/>
            <person name="van West P."/>
            <person name="Dieguez-Uribeondo J."/>
            <person name="Young S.K."/>
            <person name="Zeng Q."/>
            <person name="Gargeya S."/>
            <person name="Fitzgerald M."/>
            <person name="Abouelleil A."/>
            <person name="Alvarado L."/>
            <person name="Chapman S.B."/>
            <person name="Gainer-Dewar J."/>
            <person name="Goldberg J."/>
            <person name="Griggs A."/>
            <person name="Gujja S."/>
            <person name="Hansen M."/>
            <person name="Howarth C."/>
            <person name="Imamovic A."/>
            <person name="Ireland A."/>
            <person name="Larimer J."/>
            <person name="McCowan C."/>
            <person name="Murphy C."/>
            <person name="Pearson M."/>
            <person name="Poon T.W."/>
            <person name="Priest M."/>
            <person name="Roberts A."/>
            <person name="Saif S."/>
            <person name="Shea T."/>
            <person name="Sykes S."/>
            <person name="Wortman J."/>
            <person name="Nusbaum C."/>
            <person name="Birren B."/>
        </authorList>
    </citation>
    <scope>NUCLEOTIDE SEQUENCE [LARGE SCALE GENOMIC DNA]</scope>
    <source>
        <strain evidence="10">NJM9701</strain>
    </source>
</reference>
<proteinExistence type="inferred from homology"/>
<dbReference type="VEuPathDB" id="FungiDB:H310_02214"/>
<comment type="similarity">
    <text evidence="6">Belongs to the L2HGDH family.</text>
</comment>
<dbReference type="SUPFAM" id="SSF51905">
    <property type="entry name" value="FAD/NAD(P)-binding domain"/>
    <property type="match status" value="1"/>
</dbReference>
<dbReference type="eggNOG" id="KOG2665">
    <property type="taxonomic scope" value="Eukaryota"/>
</dbReference>
<dbReference type="PANTHER" id="PTHR43104:SF4">
    <property type="entry name" value="L-2-HYDROXYGLUTARATE DEHYDROGENASE, MITOCHONDRIAL"/>
    <property type="match status" value="1"/>
</dbReference>
<evidence type="ECO:0000259" key="9">
    <source>
        <dbReference type="Pfam" id="PF01266"/>
    </source>
</evidence>
<dbReference type="PANTHER" id="PTHR43104">
    <property type="entry name" value="L-2-HYDROXYGLUTARATE DEHYDROGENASE, MITOCHONDRIAL"/>
    <property type="match status" value="1"/>
</dbReference>
<dbReference type="GO" id="GO:0047545">
    <property type="term" value="F:(S)-2-hydroxyglutarate dehydrogenase activity"/>
    <property type="evidence" value="ECO:0007669"/>
    <property type="project" value="UniProtKB-EC"/>
</dbReference>
<evidence type="ECO:0000256" key="1">
    <source>
        <dbReference type="ARBA" id="ARBA00001974"/>
    </source>
</evidence>
<gene>
    <name evidence="10" type="ORF">H310_02214</name>
</gene>
<feature type="domain" description="FAD dependent oxidoreductase" evidence="9">
    <location>
        <begin position="2"/>
        <end position="217"/>
    </location>
</feature>
<comment type="cofactor">
    <cofactor evidence="1">
        <name>FAD</name>
        <dbReference type="ChEBI" id="CHEBI:57692"/>
    </cofactor>
</comment>
<evidence type="ECO:0000313" key="10">
    <source>
        <dbReference type="EMBL" id="ETW07782.1"/>
    </source>
</evidence>
<dbReference type="Gene3D" id="3.50.50.60">
    <property type="entry name" value="FAD/NAD(P)-binding domain"/>
    <property type="match status" value="1"/>
</dbReference>
<dbReference type="RefSeq" id="XP_008863875.1">
    <property type="nucleotide sequence ID" value="XM_008865653.1"/>
</dbReference>
<dbReference type="Pfam" id="PF01266">
    <property type="entry name" value="DAO"/>
    <property type="match status" value="1"/>
</dbReference>
<organism evidence="10">
    <name type="scientific">Aphanomyces invadans</name>
    <dbReference type="NCBI Taxonomy" id="157072"/>
    <lineage>
        <taxon>Eukaryota</taxon>
        <taxon>Sar</taxon>
        <taxon>Stramenopiles</taxon>
        <taxon>Oomycota</taxon>
        <taxon>Saprolegniomycetes</taxon>
        <taxon>Saprolegniales</taxon>
        <taxon>Verrucalvaceae</taxon>
        <taxon>Aphanomyces</taxon>
    </lineage>
</organism>
<accession>A0A024UPL2</accession>
<evidence type="ECO:0000256" key="5">
    <source>
        <dbReference type="ARBA" id="ARBA00036066"/>
    </source>
</evidence>
<sequence length="224" mass="24127">MLALQGDAEAHGATIAFHCAVVGGAQGGSFDEILLRYRVQGDDNTHVLPCNYVVNCAGLAAPHVANAFAHPTAFSVPMPTTFAKGNYFRLIRSVKPFRHLMYPVPEKGGLGVHATLDLAGHVRFGPDVEWTEKVEYTVTAAKAREFARRIATYWPNVAENSLVPDYCGIRPKLSGPDDPDMDFMLADASHHGMRGLVHCCGIESPGLTSSLAIADEVLARLGLN</sequence>